<keyword evidence="5 8" id="KW-1133">Transmembrane helix</keyword>
<reference evidence="9" key="1">
    <citation type="journal article" date="2021" name="PeerJ">
        <title>Extensive microbial diversity within the chicken gut microbiome revealed by metagenomics and culture.</title>
        <authorList>
            <person name="Gilroy R."/>
            <person name="Ravi A."/>
            <person name="Getino M."/>
            <person name="Pursley I."/>
            <person name="Horton D.L."/>
            <person name="Alikhan N.F."/>
            <person name="Baker D."/>
            <person name="Gharbi K."/>
            <person name="Hall N."/>
            <person name="Watson M."/>
            <person name="Adriaenssens E.M."/>
            <person name="Foster-Nyarko E."/>
            <person name="Jarju S."/>
            <person name="Secka A."/>
            <person name="Antonio M."/>
            <person name="Oren A."/>
            <person name="Chaudhuri R.R."/>
            <person name="La Ragione R."/>
            <person name="Hildebrand F."/>
            <person name="Pallen M.J."/>
        </authorList>
    </citation>
    <scope>NUCLEOTIDE SEQUENCE</scope>
    <source>
        <strain evidence="9">ChiBcec8-13705</strain>
    </source>
</reference>
<accession>A0A9D2M4M0</accession>
<feature type="transmembrane region" description="Helical" evidence="8">
    <location>
        <begin position="144"/>
        <end position="165"/>
    </location>
</feature>
<evidence type="ECO:0000256" key="1">
    <source>
        <dbReference type="ARBA" id="ARBA00004127"/>
    </source>
</evidence>
<name>A0A9D2M4M0_9FIRM</name>
<dbReference type="InterPro" id="IPR003667">
    <property type="entry name" value="NqrDE/RnfAE"/>
</dbReference>
<feature type="compositionally biased region" description="Low complexity" evidence="7">
    <location>
        <begin position="7"/>
        <end position="19"/>
    </location>
</feature>
<feature type="region of interest" description="Disordered" evidence="7">
    <location>
        <begin position="1"/>
        <end position="101"/>
    </location>
</feature>
<evidence type="ECO:0000256" key="4">
    <source>
        <dbReference type="ARBA" id="ARBA00022967"/>
    </source>
</evidence>
<comment type="subcellular location">
    <subcellularLocation>
        <location evidence="1">Endomembrane system</location>
        <topology evidence="1">Multi-pass membrane protein</topology>
    </subcellularLocation>
</comment>
<dbReference type="PANTHER" id="PTHR30586:SF0">
    <property type="entry name" value="ION-TRANSLOCATING OXIDOREDUCTASE COMPLEX SUBUNIT E"/>
    <property type="match status" value="1"/>
</dbReference>
<keyword evidence="3 8" id="KW-0812">Transmembrane</keyword>
<dbReference type="AlphaFoldDB" id="A0A9D2M4M0"/>
<keyword evidence="4" id="KW-1278">Translocase</keyword>
<dbReference type="Proteomes" id="UP000886803">
    <property type="component" value="Unassembled WGS sequence"/>
</dbReference>
<evidence type="ECO:0000313" key="9">
    <source>
        <dbReference type="EMBL" id="HJB40962.1"/>
    </source>
</evidence>
<dbReference type="GO" id="GO:0005886">
    <property type="term" value="C:plasma membrane"/>
    <property type="evidence" value="ECO:0007669"/>
    <property type="project" value="TreeGrafter"/>
</dbReference>
<feature type="transmembrane region" description="Helical" evidence="8">
    <location>
        <begin position="177"/>
        <end position="195"/>
    </location>
</feature>
<dbReference type="Pfam" id="PF02508">
    <property type="entry name" value="Rnf-Nqr"/>
    <property type="match status" value="1"/>
</dbReference>
<keyword evidence="2" id="KW-0813">Transport</keyword>
<feature type="transmembrane region" description="Helical" evidence="8">
    <location>
        <begin position="239"/>
        <end position="263"/>
    </location>
</feature>
<feature type="transmembrane region" description="Helical" evidence="8">
    <location>
        <begin position="283"/>
        <end position="303"/>
    </location>
</feature>
<dbReference type="EMBL" id="DWYG01000006">
    <property type="protein sequence ID" value="HJB40962.1"/>
    <property type="molecule type" value="Genomic_DNA"/>
</dbReference>
<protein>
    <recommendedName>
        <fullName evidence="11">Electron transport complex subunit RsxE</fullName>
    </recommendedName>
</protein>
<evidence type="ECO:0000256" key="3">
    <source>
        <dbReference type="ARBA" id="ARBA00022692"/>
    </source>
</evidence>
<comment type="caution">
    <text evidence="9">The sequence shown here is derived from an EMBL/GenBank/DDBJ whole genome shotgun (WGS) entry which is preliminary data.</text>
</comment>
<feature type="compositionally biased region" description="Basic and acidic residues" evidence="7">
    <location>
        <begin position="85"/>
        <end position="96"/>
    </location>
</feature>
<gene>
    <name evidence="9" type="ORF">H9945_00520</name>
</gene>
<evidence type="ECO:0000256" key="2">
    <source>
        <dbReference type="ARBA" id="ARBA00022448"/>
    </source>
</evidence>
<evidence type="ECO:0000313" key="10">
    <source>
        <dbReference type="Proteomes" id="UP000886803"/>
    </source>
</evidence>
<reference evidence="9" key="2">
    <citation type="submission" date="2021-04" db="EMBL/GenBank/DDBJ databases">
        <authorList>
            <person name="Gilroy R."/>
        </authorList>
    </citation>
    <scope>NUCLEOTIDE SEQUENCE</scope>
    <source>
        <strain evidence="9">ChiBcec8-13705</strain>
    </source>
</reference>
<evidence type="ECO:0000256" key="5">
    <source>
        <dbReference type="ARBA" id="ARBA00022989"/>
    </source>
</evidence>
<evidence type="ECO:0000256" key="7">
    <source>
        <dbReference type="SAM" id="MobiDB-lite"/>
    </source>
</evidence>
<dbReference type="PANTHER" id="PTHR30586">
    <property type="entry name" value="ELECTRON TRANSPORT COMPLEX PROTEIN RNFE"/>
    <property type="match status" value="1"/>
</dbReference>
<sequence>MPNEQTPKASPKASEPAAAGRSLRRNKKQAEHSQTVIIPQISPEVLEQARRAAAAGKNRQQVEQEAIAAAEAAARAKAEAAAQPKEAKPRQPEQKKPAKMTRAQAEAELYQNIHDDHLWLNNPVMVRGLGLAPIVAMASDGNRAMMLCVTAILLLTATRVLAVAVCHLTGNRFRAMVYAYSAAIVYVPAYLILYQLFGTDLTLLGIYLPMMVVEPVIIKRMEATELETIGEAFRRGINNTIGVCVAILLVGMLRELLGVGTVFDHTVLAFAPLPLVSQPAGGFLLLGILAALWTAVGGAYVHYKREEVRHLYADRKR</sequence>
<feature type="transmembrane region" description="Helical" evidence="8">
    <location>
        <begin position="201"/>
        <end position="218"/>
    </location>
</feature>
<evidence type="ECO:0000256" key="8">
    <source>
        <dbReference type="SAM" id="Phobius"/>
    </source>
</evidence>
<proteinExistence type="predicted"/>
<evidence type="ECO:0008006" key="11">
    <source>
        <dbReference type="Google" id="ProtNLM"/>
    </source>
</evidence>
<feature type="compositionally biased region" description="Low complexity" evidence="7">
    <location>
        <begin position="59"/>
        <end position="84"/>
    </location>
</feature>
<evidence type="ECO:0000256" key="6">
    <source>
        <dbReference type="ARBA" id="ARBA00023136"/>
    </source>
</evidence>
<dbReference type="GO" id="GO:0012505">
    <property type="term" value="C:endomembrane system"/>
    <property type="evidence" value="ECO:0007669"/>
    <property type="project" value="UniProtKB-SubCell"/>
</dbReference>
<organism evidence="9 10">
    <name type="scientific">Candidatus Gemmiger avicola</name>
    <dbReference type="NCBI Taxonomy" id="2838605"/>
    <lineage>
        <taxon>Bacteria</taxon>
        <taxon>Bacillati</taxon>
        <taxon>Bacillota</taxon>
        <taxon>Clostridia</taxon>
        <taxon>Eubacteriales</taxon>
        <taxon>Gemmiger</taxon>
    </lineage>
</organism>
<keyword evidence="6 8" id="KW-0472">Membrane</keyword>